<evidence type="ECO:0000259" key="1">
    <source>
        <dbReference type="Pfam" id="PF13354"/>
    </source>
</evidence>
<evidence type="ECO:0000313" key="3">
    <source>
        <dbReference type="Proteomes" id="UP001519363"/>
    </source>
</evidence>
<keyword evidence="3" id="KW-1185">Reference proteome</keyword>
<name>A0ABS5A7U5_9PSEU</name>
<dbReference type="Pfam" id="PF13354">
    <property type="entry name" value="Beta-lactamase2"/>
    <property type="match status" value="1"/>
</dbReference>
<comment type="caution">
    <text evidence="2">The sequence shown here is derived from an EMBL/GenBank/DDBJ whole genome shotgun (WGS) entry which is preliminary data.</text>
</comment>
<accession>A0ABS5A7U5</accession>
<dbReference type="InterPro" id="IPR000871">
    <property type="entry name" value="Beta-lactam_class-A"/>
</dbReference>
<feature type="domain" description="Beta-lactamase class A catalytic" evidence="1">
    <location>
        <begin position="20"/>
        <end position="268"/>
    </location>
</feature>
<dbReference type="Gene3D" id="3.40.710.10">
    <property type="entry name" value="DD-peptidase/beta-lactamase superfamily"/>
    <property type="match status" value="1"/>
</dbReference>
<sequence>MITLLRELRARLAEGGLTGSFLVRDLDSGTEIGIDPEVEYPVASLVKVPLALAVCLRLAEGTLDGARQLDLAPGRATTPGPTDLGKFRHPARVAVDDLLYLSTALSDNLAADALFGLVPPAEVHRAVLAAGVHGLAVRHLLGDLVRTPAETLAPADTHLAHSLAIGAGTPGRGHPVPQLDVSRANSGTARALVDLLHALWRPSTVPAPAAARVRELMGDNVIRHRLTPDFASDASRWSAKTGTLLNLRHEIGVVEHEDGATFAVAALTESRVPAVVQPAAEALMGQVARALHDHLRGWTSDP</sequence>
<dbReference type="PANTHER" id="PTHR35333:SF3">
    <property type="entry name" value="BETA-LACTAMASE-TYPE TRANSPEPTIDASE FOLD CONTAINING PROTEIN"/>
    <property type="match status" value="1"/>
</dbReference>
<dbReference type="InterPro" id="IPR045155">
    <property type="entry name" value="Beta-lactam_cat"/>
</dbReference>
<dbReference type="InterPro" id="IPR012338">
    <property type="entry name" value="Beta-lactam/transpept-like"/>
</dbReference>
<reference evidence="2 3" key="1">
    <citation type="submission" date="2021-03" db="EMBL/GenBank/DDBJ databases">
        <title>Sequencing the genomes of 1000 actinobacteria strains.</title>
        <authorList>
            <person name="Klenk H.-P."/>
        </authorList>
    </citation>
    <scope>NUCLEOTIDE SEQUENCE [LARGE SCALE GENOMIC DNA]</scope>
    <source>
        <strain evidence="2 3">DSM 44580</strain>
    </source>
</reference>
<dbReference type="EC" id="3.5.2.6" evidence="2"/>
<dbReference type="SUPFAM" id="SSF56601">
    <property type="entry name" value="beta-lactamase/transpeptidase-like"/>
    <property type="match status" value="1"/>
</dbReference>
<proteinExistence type="predicted"/>
<organism evidence="2 3">
    <name type="scientific">Crossiella equi</name>
    <dbReference type="NCBI Taxonomy" id="130796"/>
    <lineage>
        <taxon>Bacteria</taxon>
        <taxon>Bacillati</taxon>
        <taxon>Actinomycetota</taxon>
        <taxon>Actinomycetes</taxon>
        <taxon>Pseudonocardiales</taxon>
        <taxon>Pseudonocardiaceae</taxon>
        <taxon>Crossiella</taxon>
    </lineage>
</organism>
<dbReference type="PANTHER" id="PTHR35333">
    <property type="entry name" value="BETA-LACTAMASE"/>
    <property type="match status" value="1"/>
</dbReference>
<dbReference type="Proteomes" id="UP001519363">
    <property type="component" value="Unassembled WGS sequence"/>
</dbReference>
<dbReference type="GO" id="GO:0008800">
    <property type="term" value="F:beta-lactamase activity"/>
    <property type="evidence" value="ECO:0007669"/>
    <property type="project" value="UniProtKB-EC"/>
</dbReference>
<dbReference type="EMBL" id="JAGIOO010000001">
    <property type="protein sequence ID" value="MBP2472322.1"/>
    <property type="molecule type" value="Genomic_DNA"/>
</dbReference>
<evidence type="ECO:0000313" key="2">
    <source>
        <dbReference type="EMBL" id="MBP2472322.1"/>
    </source>
</evidence>
<keyword evidence="2" id="KW-0378">Hydrolase</keyword>
<gene>
    <name evidence="2" type="ORF">JOF53_001194</name>
</gene>
<dbReference type="RefSeq" id="WP_086781538.1">
    <property type="nucleotide sequence ID" value="NZ_JAGIOO010000001.1"/>
</dbReference>
<protein>
    <submittedName>
        <fullName evidence="2">Beta-lactamase class A</fullName>
        <ecNumber evidence="2">3.5.2.6</ecNumber>
    </submittedName>
</protein>